<comment type="caution">
    <text evidence="3">The sequence shown here is derived from an EMBL/GenBank/DDBJ whole genome shotgun (WGS) entry which is preliminary data.</text>
</comment>
<gene>
    <name evidence="3" type="ORF">I350_03900</name>
</gene>
<evidence type="ECO:0000313" key="4">
    <source>
        <dbReference type="Proteomes" id="UP000095149"/>
    </source>
</evidence>
<sequence length="246" mass="25875">MRSGSIRVIAPSPTRYSLDTAQFVTPFSSSFIQSITQPSHPAYLHTLHTAPFTLSPPSGSPSPLPPASPPSSAPPFSAPPSSAPPSSAPTFSAPGVGWALPLFPKHRFNKGREVVGVLLDLLLLGGLIAWWVGMRASPEKRPGGLAVLPYVLMRWRWCTTPFAAAPADAARTDAGPPPTALVAALATALASRAIDDGLPAPATAQLPPEVQAQLDRMKPCSWPLPLSHPSFAGVVFGSVIYWHKST</sequence>
<dbReference type="AlphaFoldDB" id="A0A1E3K0G5"/>
<name>A0A1E3K0G5_9TREE</name>
<organism evidence="3 4">
    <name type="scientific">Cryptococcus amylolentus CBS 6273</name>
    <dbReference type="NCBI Taxonomy" id="1296118"/>
    <lineage>
        <taxon>Eukaryota</taxon>
        <taxon>Fungi</taxon>
        <taxon>Dikarya</taxon>
        <taxon>Basidiomycota</taxon>
        <taxon>Agaricomycotina</taxon>
        <taxon>Tremellomycetes</taxon>
        <taxon>Tremellales</taxon>
        <taxon>Cryptococcaceae</taxon>
        <taxon>Cryptococcus</taxon>
    </lineage>
</organism>
<evidence type="ECO:0000256" key="1">
    <source>
        <dbReference type="SAM" id="MobiDB-lite"/>
    </source>
</evidence>
<reference evidence="3 4" key="1">
    <citation type="submission" date="2016-06" db="EMBL/GenBank/DDBJ databases">
        <title>Evolution of pathogenesis and genome organization in the Tremellales.</title>
        <authorList>
            <person name="Cuomo C."/>
            <person name="Litvintseva A."/>
            <person name="Heitman J."/>
            <person name="Chen Y."/>
            <person name="Sun S."/>
            <person name="Springer D."/>
            <person name="Dromer F."/>
            <person name="Young S."/>
            <person name="Zeng Q."/>
            <person name="Chapman S."/>
            <person name="Gujja S."/>
            <person name="Saif S."/>
            <person name="Birren B."/>
        </authorList>
    </citation>
    <scope>NUCLEOTIDE SEQUENCE [LARGE SCALE GENOMIC DNA]</scope>
    <source>
        <strain evidence="3 4">CBS 6273</strain>
    </source>
</reference>
<feature type="compositionally biased region" description="Pro residues" evidence="1">
    <location>
        <begin position="58"/>
        <end position="87"/>
    </location>
</feature>
<evidence type="ECO:0000256" key="2">
    <source>
        <dbReference type="SAM" id="Phobius"/>
    </source>
</evidence>
<keyword evidence="2" id="KW-1133">Transmembrane helix</keyword>
<dbReference type="EMBL" id="MEKH01000006">
    <property type="protein sequence ID" value="ODO06545.1"/>
    <property type="molecule type" value="Genomic_DNA"/>
</dbReference>
<dbReference type="Proteomes" id="UP000095149">
    <property type="component" value="Unassembled WGS sequence"/>
</dbReference>
<keyword evidence="2" id="KW-0812">Transmembrane</keyword>
<feature type="transmembrane region" description="Helical" evidence="2">
    <location>
        <begin position="114"/>
        <end position="132"/>
    </location>
</feature>
<protein>
    <submittedName>
        <fullName evidence="3">Uncharacterized protein</fullName>
    </submittedName>
</protein>
<keyword evidence="2" id="KW-0472">Membrane</keyword>
<proteinExistence type="predicted"/>
<evidence type="ECO:0000313" key="3">
    <source>
        <dbReference type="EMBL" id="ODO06545.1"/>
    </source>
</evidence>
<feature type="region of interest" description="Disordered" evidence="1">
    <location>
        <begin position="54"/>
        <end position="88"/>
    </location>
</feature>
<accession>A0A1E3K0G5</accession>